<evidence type="ECO:0000256" key="9">
    <source>
        <dbReference type="SAM" id="Phobius"/>
    </source>
</evidence>
<name>A0A1I3TBW6_9FLAO</name>
<dbReference type="InterPro" id="IPR027417">
    <property type="entry name" value="P-loop_NTPase"/>
</dbReference>
<dbReference type="PROSITE" id="PS50929">
    <property type="entry name" value="ABC_TM1F"/>
    <property type="match status" value="1"/>
</dbReference>
<dbReference type="InterPro" id="IPR039421">
    <property type="entry name" value="Type_1_exporter"/>
</dbReference>
<dbReference type="PROSITE" id="PS50893">
    <property type="entry name" value="ABC_TRANSPORTER_2"/>
    <property type="match status" value="1"/>
</dbReference>
<dbReference type="InterPro" id="IPR003439">
    <property type="entry name" value="ABC_transporter-like_ATP-bd"/>
</dbReference>
<protein>
    <submittedName>
        <fullName evidence="12">ATP-binding cassette, subfamily B</fullName>
    </submittedName>
</protein>
<feature type="transmembrane region" description="Helical" evidence="9">
    <location>
        <begin position="65"/>
        <end position="82"/>
    </location>
</feature>
<dbReference type="SUPFAM" id="SSF52540">
    <property type="entry name" value="P-loop containing nucleoside triphosphate hydrolases"/>
    <property type="match status" value="1"/>
</dbReference>
<dbReference type="GO" id="GO:0015421">
    <property type="term" value="F:ABC-type oligopeptide transporter activity"/>
    <property type="evidence" value="ECO:0007669"/>
    <property type="project" value="TreeGrafter"/>
</dbReference>
<evidence type="ECO:0000256" key="3">
    <source>
        <dbReference type="ARBA" id="ARBA00022475"/>
    </source>
</evidence>
<evidence type="ECO:0000256" key="6">
    <source>
        <dbReference type="ARBA" id="ARBA00022840"/>
    </source>
</evidence>
<feature type="domain" description="ABC transporter" evidence="10">
    <location>
        <begin position="340"/>
        <end position="575"/>
    </location>
</feature>
<keyword evidence="7 9" id="KW-1133">Transmembrane helix</keyword>
<dbReference type="Gene3D" id="1.20.1560.10">
    <property type="entry name" value="ABC transporter type 1, transmembrane domain"/>
    <property type="match status" value="1"/>
</dbReference>
<proteinExistence type="predicted"/>
<dbReference type="CDD" id="cd18541">
    <property type="entry name" value="ABC_6TM_TmrB_like"/>
    <property type="match status" value="1"/>
</dbReference>
<dbReference type="FunFam" id="3.40.50.300:FF:000221">
    <property type="entry name" value="Multidrug ABC transporter ATP-binding protein"/>
    <property type="match status" value="1"/>
</dbReference>
<keyword evidence="4 9" id="KW-0812">Transmembrane</keyword>
<comment type="subcellular location">
    <subcellularLocation>
        <location evidence="1">Cell membrane</location>
        <topology evidence="1">Multi-pass membrane protein</topology>
    </subcellularLocation>
</comment>
<feature type="transmembrane region" description="Helical" evidence="9">
    <location>
        <begin position="285"/>
        <end position="306"/>
    </location>
</feature>
<dbReference type="Pfam" id="PF00664">
    <property type="entry name" value="ABC_membrane"/>
    <property type="match status" value="1"/>
</dbReference>
<evidence type="ECO:0000313" key="13">
    <source>
        <dbReference type="Proteomes" id="UP000243887"/>
    </source>
</evidence>
<feature type="domain" description="ABC transmembrane type-1" evidence="11">
    <location>
        <begin position="19"/>
        <end position="308"/>
    </location>
</feature>
<dbReference type="InterPro" id="IPR017871">
    <property type="entry name" value="ABC_transporter-like_CS"/>
</dbReference>
<evidence type="ECO:0000259" key="11">
    <source>
        <dbReference type="PROSITE" id="PS50929"/>
    </source>
</evidence>
<feature type="transmembrane region" description="Helical" evidence="9">
    <location>
        <begin position="16"/>
        <end position="34"/>
    </location>
</feature>
<evidence type="ECO:0000259" key="10">
    <source>
        <dbReference type="PROSITE" id="PS50893"/>
    </source>
</evidence>
<dbReference type="SUPFAM" id="SSF90123">
    <property type="entry name" value="ABC transporter transmembrane region"/>
    <property type="match status" value="1"/>
</dbReference>
<dbReference type="Pfam" id="PF00005">
    <property type="entry name" value="ABC_tran"/>
    <property type="match status" value="1"/>
</dbReference>
<dbReference type="PANTHER" id="PTHR43394:SF1">
    <property type="entry name" value="ATP-BINDING CASSETTE SUB-FAMILY B MEMBER 10, MITOCHONDRIAL"/>
    <property type="match status" value="1"/>
</dbReference>
<dbReference type="SMART" id="SM00382">
    <property type="entry name" value="AAA"/>
    <property type="match status" value="1"/>
</dbReference>
<evidence type="ECO:0000256" key="2">
    <source>
        <dbReference type="ARBA" id="ARBA00022448"/>
    </source>
</evidence>
<evidence type="ECO:0000256" key="1">
    <source>
        <dbReference type="ARBA" id="ARBA00004651"/>
    </source>
</evidence>
<evidence type="ECO:0000256" key="7">
    <source>
        <dbReference type="ARBA" id="ARBA00022989"/>
    </source>
</evidence>
<dbReference type="AlphaFoldDB" id="A0A1I3TBW6"/>
<sequence>MNDLRHLNKYFFKYKVRFLAGIFITIIAQFFTLYTPKLVGDSIRVLEHLSVIDANEVKSILLNNIFWILVTTLIAGFLTFLMRQTLIVMSRHIEFDLKNDIYEHYQKLSQSFYKKNRTGDLMNRISEDVGKVRQYVGPAVMYSINTLIRFVVVLIQMFIISPELTLYSLLPLPILAVFIFKLSNEINIKSGIFQQNLSKLSTYTQEIFSGIRVIKAYAIEDETQKEFKNLATESKEKNMSLAKSNALIGPLMILLIGISNLVVIFSGGLLYINGSISDIGVIAQFILYINMLTWPVASLGWISSMIQEAKASQKRINEFLNEVPEIVNKQSNHSVINGSIEFSNVSFTYEDTGINALKNVSFSVKKGETLAILGNTGSGKTTILSLISRLYDVDHGHIYIDKTPIEDLNLYDLRDHVAIVPQDAFLFSDSIQNNIKFGKIDATDEEIIAVAKQAAVHENIIRFKDGYKTVLGERGLTLSGGQKQRVSIARALIKKAPILLLDDSLSAVDTETEETILKNLLEFAKDTTTIIVTHRISAAKNADLILILDQGEVIQFGTHKDLLNKEGYYKELHNKQLAEKEIL</sequence>
<keyword evidence="2" id="KW-0813">Transport</keyword>
<keyword evidence="6 12" id="KW-0067">ATP-binding</keyword>
<dbReference type="Proteomes" id="UP000243887">
    <property type="component" value="Unassembled WGS sequence"/>
</dbReference>
<keyword evidence="5" id="KW-0547">Nucleotide-binding</keyword>
<evidence type="ECO:0000256" key="8">
    <source>
        <dbReference type="ARBA" id="ARBA00023136"/>
    </source>
</evidence>
<feature type="transmembrane region" description="Helical" evidence="9">
    <location>
        <begin position="139"/>
        <end position="160"/>
    </location>
</feature>
<dbReference type="STRING" id="1150112.SAMN04487893_11317"/>
<keyword evidence="13" id="KW-1185">Reference proteome</keyword>
<dbReference type="InterPro" id="IPR011527">
    <property type="entry name" value="ABC1_TM_dom"/>
</dbReference>
<dbReference type="EMBL" id="FORU01000013">
    <property type="protein sequence ID" value="SFJ68614.1"/>
    <property type="molecule type" value="Genomic_DNA"/>
</dbReference>
<evidence type="ECO:0000256" key="4">
    <source>
        <dbReference type="ARBA" id="ARBA00022692"/>
    </source>
</evidence>
<reference evidence="13" key="1">
    <citation type="submission" date="2016-10" db="EMBL/GenBank/DDBJ databases">
        <authorList>
            <person name="Varghese N."/>
            <person name="Submissions S."/>
        </authorList>
    </citation>
    <scope>NUCLEOTIDE SEQUENCE [LARGE SCALE GENOMIC DNA]</scope>
    <source>
        <strain evidence="13">DSM 26542</strain>
    </source>
</reference>
<organism evidence="12 13">
    <name type="scientific">Myroides guanonis</name>
    <dbReference type="NCBI Taxonomy" id="1150112"/>
    <lineage>
        <taxon>Bacteria</taxon>
        <taxon>Pseudomonadati</taxon>
        <taxon>Bacteroidota</taxon>
        <taxon>Flavobacteriia</taxon>
        <taxon>Flavobacteriales</taxon>
        <taxon>Flavobacteriaceae</taxon>
        <taxon>Myroides</taxon>
    </lineage>
</organism>
<dbReference type="OrthoDB" id="9780296at2"/>
<accession>A0A1I3TBW6</accession>
<feature type="transmembrane region" description="Helical" evidence="9">
    <location>
        <begin position="247"/>
        <end position="273"/>
    </location>
</feature>
<dbReference type="GO" id="GO:0005886">
    <property type="term" value="C:plasma membrane"/>
    <property type="evidence" value="ECO:0007669"/>
    <property type="project" value="UniProtKB-SubCell"/>
</dbReference>
<dbReference type="InterPro" id="IPR036640">
    <property type="entry name" value="ABC1_TM_sf"/>
</dbReference>
<keyword evidence="8 9" id="KW-0472">Membrane</keyword>
<dbReference type="PROSITE" id="PS00211">
    <property type="entry name" value="ABC_TRANSPORTER_1"/>
    <property type="match status" value="1"/>
</dbReference>
<dbReference type="GO" id="GO:0005524">
    <property type="term" value="F:ATP binding"/>
    <property type="evidence" value="ECO:0007669"/>
    <property type="project" value="UniProtKB-KW"/>
</dbReference>
<gene>
    <name evidence="12" type="ORF">SAMN04487893_11317</name>
</gene>
<keyword evidence="3" id="KW-1003">Cell membrane</keyword>
<dbReference type="Gene3D" id="3.40.50.300">
    <property type="entry name" value="P-loop containing nucleotide triphosphate hydrolases"/>
    <property type="match status" value="1"/>
</dbReference>
<feature type="transmembrane region" description="Helical" evidence="9">
    <location>
        <begin position="166"/>
        <end position="183"/>
    </location>
</feature>
<dbReference type="GO" id="GO:0016887">
    <property type="term" value="F:ATP hydrolysis activity"/>
    <property type="evidence" value="ECO:0007669"/>
    <property type="project" value="InterPro"/>
</dbReference>
<dbReference type="RefSeq" id="WP_090680062.1">
    <property type="nucleotide sequence ID" value="NZ_FORU01000013.1"/>
</dbReference>
<dbReference type="PANTHER" id="PTHR43394">
    <property type="entry name" value="ATP-DEPENDENT PERMEASE MDL1, MITOCHONDRIAL"/>
    <property type="match status" value="1"/>
</dbReference>
<dbReference type="InterPro" id="IPR003593">
    <property type="entry name" value="AAA+_ATPase"/>
</dbReference>
<evidence type="ECO:0000256" key="5">
    <source>
        <dbReference type="ARBA" id="ARBA00022741"/>
    </source>
</evidence>
<evidence type="ECO:0000313" key="12">
    <source>
        <dbReference type="EMBL" id="SFJ68614.1"/>
    </source>
</evidence>